<keyword evidence="1" id="KW-1133">Transmembrane helix</keyword>
<reference evidence="2" key="1">
    <citation type="submission" date="2021-02" db="EMBL/GenBank/DDBJ databases">
        <authorList>
            <person name="Nowell W R."/>
        </authorList>
    </citation>
    <scope>NUCLEOTIDE SEQUENCE</scope>
</reference>
<dbReference type="Gene3D" id="1.20.1070.10">
    <property type="entry name" value="Rhodopsin 7-helix transmembrane proteins"/>
    <property type="match status" value="1"/>
</dbReference>
<gene>
    <name evidence="2" type="ORF">TSG867_LOCUS32607</name>
</gene>
<evidence type="ECO:0008006" key="4">
    <source>
        <dbReference type="Google" id="ProtNLM"/>
    </source>
</evidence>
<keyword evidence="1" id="KW-0472">Membrane</keyword>
<evidence type="ECO:0000313" key="2">
    <source>
        <dbReference type="EMBL" id="CAF4685691.1"/>
    </source>
</evidence>
<evidence type="ECO:0000313" key="3">
    <source>
        <dbReference type="Proteomes" id="UP000663862"/>
    </source>
</evidence>
<dbReference type="Proteomes" id="UP000663862">
    <property type="component" value="Unassembled WGS sequence"/>
</dbReference>
<proteinExistence type="predicted"/>
<accession>A0A821HRS3</accession>
<sequence>MYGCYELIPFFAIVEQLGFDIIGMSLIAIFSIALLVRVIWKKYQIHGQVQWRKQWKLTVNLVCTSLLYLCFCFPLGIIYLVQLYGQPNFAHEIVPTLFFFSYSPIFLLPFVCLCTSPKLWSTVKRIDPRQKRRIATILPPS</sequence>
<dbReference type="AlphaFoldDB" id="A0A821HRS3"/>
<comment type="caution">
    <text evidence="2">The sequence shown here is derived from an EMBL/GenBank/DDBJ whole genome shotgun (WGS) entry which is preliminary data.</text>
</comment>
<dbReference type="EMBL" id="CAJOBQ010007782">
    <property type="protein sequence ID" value="CAF4685691.1"/>
    <property type="molecule type" value="Genomic_DNA"/>
</dbReference>
<organism evidence="2 3">
    <name type="scientific">Rotaria socialis</name>
    <dbReference type="NCBI Taxonomy" id="392032"/>
    <lineage>
        <taxon>Eukaryota</taxon>
        <taxon>Metazoa</taxon>
        <taxon>Spiralia</taxon>
        <taxon>Gnathifera</taxon>
        <taxon>Rotifera</taxon>
        <taxon>Eurotatoria</taxon>
        <taxon>Bdelloidea</taxon>
        <taxon>Philodinida</taxon>
        <taxon>Philodinidae</taxon>
        <taxon>Rotaria</taxon>
    </lineage>
</organism>
<feature type="transmembrane region" description="Helical" evidence="1">
    <location>
        <begin position="61"/>
        <end position="81"/>
    </location>
</feature>
<keyword evidence="1" id="KW-0812">Transmembrane</keyword>
<dbReference type="SUPFAM" id="SSF81321">
    <property type="entry name" value="Family A G protein-coupled receptor-like"/>
    <property type="match status" value="1"/>
</dbReference>
<evidence type="ECO:0000256" key="1">
    <source>
        <dbReference type="SAM" id="Phobius"/>
    </source>
</evidence>
<name>A0A821HRS3_9BILA</name>
<feature type="transmembrane region" description="Helical" evidence="1">
    <location>
        <begin position="93"/>
        <end position="115"/>
    </location>
</feature>
<feature type="transmembrane region" description="Helical" evidence="1">
    <location>
        <begin position="21"/>
        <end position="40"/>
    </location>
</feature>
<protein>
    <recommendedName>
        <fullName evidence="4">Serpentine receptor class gamma</fullName>
    </recommendedName>
</protein>